<dbReference type="OrthoDB" id="7916126at2"/>
<sequence length="272" mass="29579">MKLTTSLAAFTSLLVASAISTTTFGGETASAKMEAMTMAPTEPPFSWTGFYLGVQVGAAFNPSDDDGVLDFDTDLDGSYGDRIAAFGDNFEGNFDESLTFGAHAGYDFQIDRFVIGFLADINKTDVSQEQSGFSSTPAFYTEKRELDYLVTGRLRAGYLITDRFLAYVTGGLAYGDVEYSYLTDTPATVRSRNEPSDSDNIGYAFGGGLEARITRNISMTVEYLYTDLGDSDYVTNLSGPAAFSARAGSTDSRGSDRDFDFHTLQVKLSYRF</sequence>
<dbReference type="EMBL" id="VAUV01000014">
    <property type="protein sequence ID" value="TLD69346.1"/>
    <property type="molecule type" value="Genomic_DNA"/>
</dbReference>
<comment type="caution">
    <text evidence="6">The sequence shown here is derived from an EMBL/GenBank/DDBJ whole genome shotgun (WGS) entry which is preliminary data.</text>
</comment>
<keyword evidence="3" id="KW-0472">Membrane</keyword>
<feature type="domain" description="Outer membrane protein beta-barrel" evidence="5">
    <location>
        <begin position="46"/>
        <end position="272"/>
    </location>
</feature>
<keyword evidence="2 4" id="KW-0732">Signal</keyword>
<protein>
    <submittedName>
        <fullName evidence="6">Porin family protein</fullName>
    </submittedName>
</protein>
<evidence type="ECO:0000256" key="4">
    <source>
        <dbReference type="SAM" id="SignalP"/>
    </source>
</evidence>
<dbReference type="AlphaFoldDB" id="A0A5R8KAL4"/>
<evidence type="ECO:0000259" key="5">
    <source>
        <dbReference type="Pfam" id="PF13505"/>
    </source>
</evidence>
<accession>A0A5R8KAL4</accession>
<dbReference type="PANTHER" id="PTHR34001:SF3">
    <property type="entry name" value="BLL7405 PROTEIN"/>
    <property type="match status" value="1"/>
</dbReference>
<name>A0A5R8KAL4_9BACT</name>
<feature type="signal peptide" evidence="4">
    <location>
        <begin position="1"/>
        <end position="18"/>
    </location>
</feature>
<evidence type="ECO:0000256" key="1">
    <source>
        <dbReference type="ARBA" id="ARBA00004370"/>
    </source>
</evidence>
<keyword evidence="7" id="KW-1185">Reference proteome</keyword>
<dbReference type="RefSeq" id="WP_138087763.1">
    <property type="nucleotide sequence ID" value="NZ_VAUV01000014.1"/>
</dbReference>
<evidence type="ECO:0000313" key="7">
    <source>
        <dbReference type="Proteomes" id="UP000306196"/>
    </source>
</evidence>
<dbReference type="Proteomes" id="UP000306196">
    <property type="component" value="Unassembled WGS sequence"/>
</dbReference>
<evidence type="ECO:0000313" key="6">
    <source>
        <dbReference type="EMBL" id="TLD69346.1"/>
    </source>
</evidence>
<dbReference type="InterPro" id="IPR051692">
    <property type="entry name" value="OMP-like"/>
</dbReference>
<reference evidence="6 7" key="1">
    <citation type="submission" date="2019-05" db="EMBL/GenBank/DDBJ databases">
        <title>Verrucobacter flavum gen. nov., sp. nov. a new member of the family Verrucomicrobiaceae.</title>
        <authorList>
            <person name="Szuroczki S."/>
            <person name="Abbaszade G."/>
            <person name="Szabo A."/>
            <person name="Felfoldi T."/>
            <person name="Schumann P."/>
            <person name="Boka K."/>
            <person name="Keki Z."/>
            <person name="Toumi M."/>
            <person name="Toth E."/>
        </authorList>
    </citation>
    <scope>NUCLEOTIDE SEQUENCE [LARGE SCALE GENOMIC DNA]</scope>
    <source>
        <strain evidence="6 7">MG-N-17</strain>
    </source>
</reference>
<dbReference type="SUPFAM" id="SSF56925">
    <property type="entry name" value="OMPA-like"/>
    <property type="match status" value="1"/>
</dbReference>
<proteinExistence type="predicted"/>
<dbReference type="GO" id="GO:0016020">
    <property type="term" value="C:membrane"/>
    <property type="evidence" value="ECO:0007669"/>
    <property type="project" value="UniProtKB-SubCell"/>
</dbReference>
<dbReference type="InterPro" id="IPR027385">
    <property type="entry name" value="Beta-barrel_OMP"/>
</dbReference>
<dbReference type="PANTHER" id="PTHR34001">
    <property type="entry name" value="BLL7405 PROTEIN"/>
    <property type="match status" value="1"/>
</dbReference>
<feature type="chain" id="PRO_5024360209" evidence="4">
    <location>
        <begin position="19"/>
        <end position="272"/>
    </location>
</feature>
<organism evidence="6 7">
    <name type="scientific">Phragmitibacter flavus</name>
    <dbReference type="NCBI Taxonomy" id="2576071"/>
    <lineage>
        <taxon>Bacteria</taxon>
        <taxon>Pseudomonadati</taxon>
        <taxon>Verrucomicrobiota</taxon>
        <taxon>Verrucomicrobiia</taxon>
        <taxon>Verrucomicrobiales</taxon>
        <taxon>Verrucomicrobiaceae</taxon>
        <taxon>Phragmitibacter</taxon>
    </lineage>
</organism>
<dbReference type="InterPro" id="IPR011250">
    <property type="entry name" value="OMP/PagP_B-barrel"/>
</dbReference>
<comment type="subcellular location">
    <subcellularLocation>
        <location evidence="1">Membrane</location>
    </subcellularLocation>
</comment>
<gene>
    <name evidence="6" type="ORF">FEM03_18430</name>
</gene>
<dbReference type="Gene3D" id="2.40.160.20">
    <property type="match status" value="1"/>
</dbReference>
<evidence type="ECO:0000256" key="3">
    <source>
        <dbReference type="ARBA" id="ARBA00023136"/>
    </source>
</evidence>
<dbReference type="Pfam" id="PF13505">
    <property type="entry name" value="OMP_b-brl"/>
    <property type="match status" value="1"/>
</dbReference>
<evidence type="ECO:0000256" key="2">
    <source>
        <dbReference type="ARBA" id="ARBA00022729"/>
    </source>
</evidence>